<evidence type="ECO:0000313" key="2">
    <source>
        <dbReference type="Proteomes" id="UP000001031"/>
    </source>
</evidence>
<dbReference type="PaxDb" id="349741-Amuc_1702"/>
<name>B2UM76_AKKM8</name>
<protein>
    <submittedName>
        <fullName evidence="1">Uncharacterized protein</fullName>
    </submittedName>
</protein>
<dbReference type="HOGENOM" id="CLU_3057779_0_0_0"/>
<dbReference type="AlphaFoldDB" id="B2UM76"/>
<dbReference type="EMBL" id="CP001071">
    <property type="protein sequence ID" value="ACD05520.1"/>
    <property type="molecule type" value="Genomic_DNA"/>
</dbReference>
<reference evidence="2" key="1">
    <citation type="journal article" date="2011" name="PLoS ONE">
        <title>The genome of Akkermansia muciniphila, a dedicated intestinal mucin degrader, and its use in exploring intestinal metagenomes.</title>
        <authorList>
            <person name="van Passel M.W."/>
            <person name="Kant R."/>
            <person name="Zoetendal E.G."/>
            <person name="Plugge C.M."/>
            <person name="Derrien M."/>
            <person name="Malfatti S.A."/>
            <person name="Chain P.S."/>
            <person name="Woyke T."/>
            <person name="Palva A."/>
            <person name="de Vos W.M."/>
            <person name="Smidt H."/>
        </authorList>
    </citation>
    <scope>NUCLEOTIDE SEQUENCE [LARGE SCALE GENOMIC DNA]</scope>
    <source>
        <strain evidence="2">ATCC BAA-835 / DSM 22959 / JCM 33894 / BCRC 81048 / CCUG 64013 / CIP 107961 / Muc</strain>
    </source>
</reference>
<evidence type="ECO:0000313" key="1">
    <source>
        <dbReference type="EMBL" id="ACD05520.1"/>
    </source>
</evidence>
<proteinExistence type="predicted"/>
<organism evidence="1 2">
    <name type="scientific">Akkermansia muciniphila (strain ATCC BAA-835 / DSM 22959 / JCM 33894 / BCRC 81048 / CCUG 64013 / CIP 107961 / Muc)</name>
    <dbReference type="NCBI Taxonomy" id="349741"/>
    <lineage>
        <taxon>Bacteria</taxon>
        <taxon>Pseudomonadati</taxon>
        <taxon>Verrucomicrobiota</taxon>
        <taxon>Verrucomicrobiia</taxon>
        <taxon>Verrucomicrobiales</taxon>
        <taxon>Akkermansiaceae</taxon>
        <taxon>Akkermansia</taxon>
    </lineage>
</organism>
<accession>B2UM76</accession>
<sequence length="53" mass="6127">MLPAVMLYSMIFCLQCCKQLELLYGGGWDGKQRRLSYFSGNRPADHKIFHCAE</sequence>
<gene>
    <name evidence="1" type="ordered locus">Amuc_1702</name>
</gene>
<keyword evidence="2" id="KW-1185">Reference proteome</keyword>
<dbReference type="KEGG" id="amu:Amuc_1702"/>
<dbReference type="Proteomes" id="UP000001031">
    <property type="component" value="Chromosome"/>
</dbReference>